<dbReference type="EMBL" id="BAABME010005177">
    <property type="protein sequence ID" value="GAA0164866.1"/>
    <property type="molecule type" value="Genomic_DNA"/>
</dbReference>
<proteinExistence type="predicted"/>
<keyword evidence="3" id="KW-1185">Reference proteome</keyword>
<dbReference type="InterPro" id="IPR013955">
    <property type="entry name" value="Rep_factor-A_C"/>
</dbReference>
<feature type="domain" description="Replication factor A C-terminal" evidence="1">
    <location>
        <begin position="80"/>
        <end position="159"/>
    </location>
</feature>
<reference evidence="2 3" key="1">
    <citation type="submission" date="2024-01" db="EMBL/GenBank/DDBJ databases">
        <title>The complete chloroplast genome sequence of Lithospermum erythrorhizon: insights into the phylogenetic relationship among Boraginaceae species and the maternal lineages of purple gromwells.</title>
        <authorList>
            <person name="Okada T."/>
            <person name="Watanabe K."/>
        </authorList>
    </citation>
    <scope>NUCLEOTIDE SEQUENCE [LARGE SCALE GENOMIC DNA]</scope>
</reference>
<accession>A0AAV3QNM3</accession>
<evidence type="ECO:0000313" key="2">
    <source>
        <dbReference type="EMBL" id="GAA0164866.1"/>
    </source>
</evidence>
<sequence length="210" mass="23891">MKKRNLSSFTVNPPLEAAAHLKAWFDSVREVELPNLLTDYSIRFAKDLMDRKLVPVHAGQNIISTEEYGDYWTRSYMQISLDDQKLYYVGCNNCFAEVTSKAGIGYTCMLCTKNVTSSIRLIVAVDVFDDTRRVTAGAIELVAQQILKMTTAELSQLLKLGVKYDLDPIRVELENKKFLVLFRRTYSPKPGGARRLLLVAYFDDMDPSDE</sequence>
<evidence type="ECO:0000313" key="3">
    <source>
        <dbReference type="Proteomes" id="UP001454036"/>
    </source>
</evidence>
<dbReference type="Proteomes" id="UP001454036">
    <property type="component" value="Unassembled WGS sequence"/>
</dbReference>
<dbReference type="AlphaFoldDB" id="A0AAV3QNM3"/>
<protein>
    <recommendedName>
        <fullName evidence="1">Replication factor A C-terminal domain-containing protein</fullName>
    </recommendedName>
</protein>
<evidence type="ECO:0000259" key="1">
    <source>
        <dbReference type="Pfam" id="PF08646"/>
    </source>
</evidence>
<dbReference type="InterPro" id="IPR012340">
    <property type="entry name" value="NA-bd_OB-fold"/>
</dbReference>
<dbReference type="Pfam" id="PF08646">
    <property type="entry name" value="Rep_fac-A_C"/>
    <property type="match status" value="1"/>
</dbReference>
<dbReference type="SUPFAM" id="SSF50249">
    <property type="entry name" value="Nucleic acid-binding proteins"/>
    <property type="match status" value="1"/>
</dbReference>
<comment type="caution">
    <text evidence="2">The sequence shown here is derived from an EMBL/GenBank/DDBJ whole genome shotgun (WGS) entry which is preliminary data.</text>
</comment>
<name>A0AAV3QNM3_LITER</name>
<dbReference type="Gene3D" id="2.40.50.140">
    <property type="entry name" value="Nucleic acid-binding proteins"/>
    <property type="match status" value="1"/>
</dbReference>
<gene>
    <name evidence="2" type="ORF">LIER_20407</name>
</gene>
<organism evidence="2 3">
    <name type="scientific">Lithospermum erythrorhizon</name>
    <name type="common">Purple gromwell</name>
    <name type="synonym">Lithospermum officinale var. erythrorhizon</name>
    <dbReference type="NCBI Taxonomy" id="34254"/>
    <lineage>
        <taxon>Eukaryota</taxon>
        <taxon>Viridiplantae</taxon>
        <taxon>Streptophyta</taxon>
        <taxon>Embryophyta</taxon>
        <taxon>Tracheophyta</taxon>
        <taxon>Spermatophyta</taxon>
        <taxon>Magnoliopsida</taxon>
        <taxon>eudicotyledons</taxon>
        <taxon>Gunneridae</taxon>
        <taxon>Pentapetalae</taxon>
        <taxon>asterids</taxon>
        <taxon>lamiids</taxon>
        <taxon>Boraginales</taxon>
        <taxon>Boraginaceae</taxon>
        <taxon>Boraginoideae</taxon>
        <taxon>Lithospermeae</taxon>
        <taxon>Lithospermum</taxon>
    </lineage>
</organism>